<comment type="subcellular location">
    <subcellularLocation>
        <location evidence="1">Membrane</location>
        <topology evidence="1">Multi-pass membrane protein</topology>
    </subcellularLocation>
</comment>
<dbReference type="InterPro" id="IPR000620">
    <property type="entry name" value="EamA_dom"/>
</dbReference>
<dbReference type="PANTHER" id="PTHR22911">
    <property type="entry name" value="ACYL-MALONYL CONDENSING ENZYME-RELATED"/>
    <property type="match status" value="1"/>
</dbReference>
<evidence type="ECO:0000256" key="6">
    <source>
        <dbReference type="SAM" id="Phobius"/>
    </source>
</evidence>
<accession>A0A975RZZ0</accession>
<evidence type="ECO:0000313" key="8">
    <source>
        <dbReference type="EMBL" id="QWK89569.1"/>
    </source>
</evidence>
<feature type="transmembrane region" description="Helical" evidence="6">
    <location>
        <begin position="180"/>
        <end position="204"/>
    </location>
</feature>
<feature type="transmembrane region" description="Helical" evidence="6">
    <location>
        <begin position="242"/>
        <end position="259"/>
    </location>
</feature>
<dbReference type="InterPro" id="IPR037185">
    <property type="entry name" value="EmrE-like"/>
</dbReference>
<feature type="transmembrane region" description="Helical" evidence="6">
    <location>
        <begin position="127"/>
        <end position="145"/>
    </location>
</feature>
<reference evidence="8" key="1">
    <citation type="submission" date="2021-06" db="EMBL/GenBank/DDBJ databases">
        <title>Direct submission.</title>
        <authorList>
            <person name="Lee C.-S."/>
            <person name="Jin L."/>
        </authorList>
    </citation>
    <scope>NUCLEOTIDE SEQUENCE</scope>
    <source>
        <strain evidence="8">Con5</strain>
    </source>
</reference>
<dbReference type="RefSeq" id="WP_215504669.1">
    <property type="nucleotide sequence ID" value="NZ_CP076361.1"/>
</dbReference>
<dbReference type="Gene3D" id="1.10.3730.20">
    <property type="match status" value="1"/>
</dbReference>
<dbReference type="KEGG" id="gfu:KM031_12040"/>
<feature type="transmembrane region" description="Helical" evidence="6">
    <location>
        <begin position="265"/>
        <end position="282"/>
    </location>
</feature>
<dbReference type="EMBL" id="CP076361">
    <property type="protein sequence ID" value="QWK89569.1"/>
    <property type="molecule type" value="Genomic_DNA"/>
</dbReference>
<feature type="transmembrane region" description="Helical" evidence="6">
    <location>
        <begin position="97"/>
        <end position="118"/>
    </location>
</feature>
<feature type="transmembrane region" description="Helical" evidence="6">
    <location>
        <begin position="151"/>
        <end position="168"/>
    </location>
</feature>
<evidence type="ECO:0000259" key="7">
    <source>
        <dbReference type="Pfam" id="PF00892"/>
    </source>
</evidence>
<feature type="transmembrane region" description="Helical" evidence="6">
    <location>
        <begin position="73"/>
        <end position="91"/>
    </location>
</feature>
<evidence type="ECO:0000256" key="2">
    <source>
        <dbReference type="ARBA" id="ARBA00009853"/>
    </source>
</evidence>
<feature type="transmembrane region" description="Helical" evidence="6">
    <location>
        <begin position="210"/>
        <end position="230"/>
    </location>
</feature>
<evidence type="ECO:0000256" key="3">
    <source>
        <dbReference type="ARBA" id="ARBA00022692"/>
    </source>
</evidence>
<keyword evidence="9" id="KW-1185">Reference proteome</keyword>
<sequence>MILSDNMRGAVLMNIAMLAFTLNDTAMKAVSSTMPLFQAITLRGLVTTAALLAIAAASGPLRLWPTGRDGRMNALRTLAEVLATLTFLVALTQMPLANLSAIMQSLPLAVTLAAALVFRDQIGWRRLLAIAVGFCGVLLIIKPGTDGFDRWSMLGLASVACVVVRDLATREVSRNTASATVAVWASLAVTLMGAVGMIFTGWAPVSLREALLILAASANLIVGYMSVVMVMRVGDIGFVAPFRYMALFWAILMGFLIFGSLPDGWTVIGAAIVVATGIFTLWRERHRRGAAPLASALSDPKFSQGR</sequence>
<keyword evidence="3 6" id="KW-0812">Transmembrane</keyword>
<gene>
    <name evidence="8" type="ORF">KM031_12040</name>
</gene>
<dbReference type="SUPFAM" id="SSF103481">
    <property type="entry name" value="Multidrug resistance efflux transporter EmrE"/>
    <property type="match status" value="2"/>
</dbReference>
<evidence type="ECO:0000313" key="9">
    <source>
        <dbReference type="Proteomes" id="UP000679352"/>
    </source>
</evidence>
<dbReference type="Pfam" id="PF00892">
    <property type="entry name" value="EamA"/>
    <property type="match status" value="1"/>
</dbReference>
<dbReference type="Proteomes" id="UP000679352">
    <property type="component" value="Chromosome"/>
</dbReference>
<evidence type="ECO:0000256" key="1">
    <source>
        <dbReference type="ARBA" id="ARBA00004141"/>
    </source>
</evidence>
<keyword evidence="5 6" id="KW-0472">Membrane</keyword>
<name>A0A975RZZ0_9RHOB</name>
<evidence type="ECO:0000256" key="4">
    <source>
        <dbReference type="ARBA" id="ARBA00022989"/>
    </source>
</evidence>
<proteinExistence type="inferred from homology"/>
<dbReference type="PANTHER" id="PTHR22911:SF6">
    <property type="entry name" value="SOLUTE CARRIER FAMILY 35 MEMBER G1"/>
    <property type="match status" value="1"/>
</dbReference>
<organism evidence="8 9">
    <name type="scientific">Gemmobacter fulvus</name>
    <dbReference type="NCBI Taxonomy" id="2840474"/>
    <lineage>
        <taxon>Bacteria</taxon>
        <taxon>Pseudomonadati</taxon>
        <taxon>Pseudomonadota</taxon>
        <taxon>Alphaproteobacteria</taxon>
        <taxon>Rhodobacterales</taxon>
        <taxon>Paracoccaceae</taxon>
        <taxon>Gemmobacter</taxon>
    </lineage>
</organism>
<comment type="similarity">
    <text evidence="2">Belongs to the drug/metabolite transporter (DMT) superfamily. 10 TMS drug/metabolite exporter (DME) (TC 2.A.7.3) family.</text>
</comment>
<feature type="domain" description="EamA" evidence="7">
    <location>
        <begin position="8"/>
        <end position="141"/>
    </location>
</feature>
<protein>
    <submittedName>
        <fullName evidence="8">DMT family transporter</fullName>
    </submittedName>
</protein>
<feature type="transmembrane region" description="Helical" evidence="6">
    <location>
        <begin position="36"/>
        <end position="61"/>
    </location>
</feature>
<dbReference type="AlphaFoldDB" id="A0A975RZZ0"/>
<evidence type="ECO:0000256" key="5">
    <source>
        <dbReference type="ARBA" id="ARBA00023136"/>
    </source>
</evidence>
<keyword evidence="4 6" id="KW-1133">Transmembrane helix</keyword>
<dbReference type="GO" id="GO:0016020">
    <property type="term" value="C:membrane"/>
    <property type="evidence" value="ECO:0007669"/>
    <property type="project" value="UniProtKB-SubCell"/>
</dbReference>